<protein>
    <submittedName>
        <fullName evidence="3">Uncharacterized protein</fullName>
    </submittedName>
</protein>
<evidence type="ECO:0000313" key="4">
    <source>
        <dbReference type="Proteomes" id="UP000244060"/>
    </source>
</evidence>
<dbReference type="AlphaFoldDB" id="A0A2T5KB43"/>
<proteinExistence type="predicted"/>
<dbReference type="RefSeq" id="WP_101341984.1">
    <property type="nucleotide sequence ID" value="NZ_CP090021.1"/>
</dbReference>
<keyword evidence="4" id="KW-1185">Reference proteome</keyword>
<reference evidence="3 4" key="1">
    <citation type="submission" date="2018-04" db="EMBL/GenBank/DDBJ databases">
        <title>Genomic Encyclopedia of Type Strains, Phase III (KMG-III): the genomes of soil and plant-associated and newly described type strains.</title>
        <authorList>
            <person name="Whitman W."/>
        </authorList>
    </citation>
    <scope>NUCLEOTIDE SEQUENCE [LARGE SCALE GENOMIC DNA]</scope>
    <source>
        <strain evidence="3 4">KA25</strain>
    </source>
</reference>
<feature type="transmembrane region" description="Helical" evidence="2">
    <location>
        <begin position="29"/>
        <end position="54"/>
    </location>
</feature>
<dbReference type="OrthoDB" id="9997527at2"/>
<evidence type="ECO:0000256" key="2">
    <source>
        <dbReference type="SAM" id="Phobius"/>
    </source>
</evidence>
<evidence type="ECO:0000313" key="3">
    <source>
        <dbReference type="EMBL" id="PTR19635.1"/>
    </source>
</evidence>
<evidence type="ECO:0000256" key="1">
    <source>
        <dbReference type="SAM" id="MobiDB-lite"/>
    </source>
</evidence>
<gene>
    <name evidence="3" type="ORF">C8J28_104119</name>
</gene>
<dbReference type="EMBL" id="QAOT01000004">
    <property type="protein sequence ID" value="PTR19635.1"/>
    <property type="molecule type" value="Genomic_DNA"/>
</dbReference>
<organism evidence="3 4">
    <name type="scientific">Cereibacter azotoformans</name>
    <dbReference type="NCBI Taxonomy" id="43057"/>
    <lineage>
        <taxon>Bacteria</taxon>
        <taxon>Pseudomonadati</taxon>
        <taxon>Pseudomonadota</taxon>
        <taxon>Alphaproteobacteria</taxon>
        <taxon>Rhodobacterales</taxon>
        <taxon>Paracoccaceae</taxon>
        <taxon>Cereibacter</taxon>
    </lineage>
</organism>
<keyword evidence="2" id="KW-0472">Membrane</keyword>
<feature type="region of interest" description="Disordered" evidence="1">
    <location>
        <begin position="61"/>
        <end position="85"/>
    </location>
</feature>
<dbReference type="Proteomes" id="UP000244060">
    <property type="component" value="Unassembled WGS sequence"/>
</dbReference>
<comment type="caution">
    <text evidence="3">The sequence shown here is derived from an EMBL/GenBank/DDBJ whole genome shotgun (WGS) entry which is preliminary data.</text>
</comment>
<keyword evidence="2" id="KW-1133">Transmembrane helix</keyword>
<accession>A0A2T5KB43</accession>
<keyword evidence="2" id="KW-0812">Transmembrane</keyword>
<sequence>MRIGAFLMGMGGAAAAAAALAMYLGFSGWAVAGIVAATLLIAQMLYLGLILLMLREEKARRAPPDQPASPSDGLLPIGKSQQSGL</sequence>
<name>A0A2T5KB43_9RHOB</name>